<dbReference type="AlphaFoldDB" id="A0A7J8S403"/>
<evidence type="ECO:0000313" key="2">
    <source>
        <dbReference type="Proteomes" id="UP000593561"/>
    </source>
</evidence>
<dbReference type="Proteomes" id="UP000593561">
    <property type="component" value="Unassembled WGS sequence"/>
</dbReference>
<protein>
    <submittedName>
        <fullName evidence="1">Uncharacterized protein</fullName>
    </submittedName>
</protein>
<name>A0A7J8S403_GOSDV</name>
<comment type="caution">
    <text evidence="1">The sequence shown here is derived from an EMBL/GenBank/DDBJ whole genome shotgun (WGS) entry which is preliminary data.</text>
</comment>
<accession>A0A7J8S403</accession>
<proteinExistence type="predicted"/>
<sequence>MSITGMNEQWVAARIKQ</sequence>
<feature type="non-terminal residue" evidence="1">
    <location>
        <position position="17"/>
    </location>
</feature>
<dbReference type="EMBL" id="JABFAC010000008">
    <property type="protein sequence ID" value="MBA0620593.1"/>
    <property type="molecule type" value="Genomic_DNA"/>
</dbReference>
<keyword evidence="2" id="KW-1185">Reference proteome</keyword>
<gene>
    <name evidence="1" type="ORF">Godav_006294</name>
</gene>
<organism evidence="1 2">
    <name type="scientific">Gossypium davidsonii</name>
    <name type="common">Davidson's cotton</name>
    <name type="synonym">Gossypium klotzschianum subsp. davidsonii</name>
    <dbReference type="NCBI Taxonomy" id="34287"/>
    <lineage>
        <taxon>Eukaryota</taxon>
        <taxon>Viridiplantae</taxon>
        <taxon>Streptophyta</taxon>
        <taxon>Embryophyta</taxon>
        <taxon>Tracheophyta</taxon>
        <taxon>Spermatophyta</taxon>
        <taxon>Magnoliopsida</taxon>
        <taxon>eudicotyledons</taxon>
        <taxon>Gunneridae</taxon>
        <taxon>Pentapetalae</taxon>
        <taxon>rosids</taxon>
        <taxon>malvids</taxon>
        <taxon>Malvales</taxon>
        <taxon>Malvaceae</taxon>
        <taxon>Malvoideae</taxon>
        <taxon>Gossypium</taxon>
    </lineage>
</organism>
<reference evidence="1 2" key="1">
    <citation type="journal article" date="2019" name="Genome Biol. Evol.">
        <title>Insights into the evolution of the New World diploid cottons (Gossypium, subgenus Houzingenia) based on genome sequencing.</title>
        <authorList>
            <person name="Grover C.E."/>
            <person name="Arick M.A. 2nd"/>
            <person name="Thrash A."/>
            <person name="Conover J.L."/>
            <person name="Sanders W.S."/>
            <person name="Peterson D.G."/>
            <person name="Frelichowski J.E."/>
            <person name="Scheffler J.A."/>
            <person name="Scheffler B.E."/>
            <person name="Wendel J.F."/>
        </authorList>
    </citation>
    <scope>NUCLEOTIDE SEQUENCE [LARGE SCALE GENOMIC DNA]</scope>
    <source>
        <strain evidence="1">27</strain>
        <tissue evidence="1">Leaf</tissue>
    </source>
</reference>
<evidence type="ECO:0000313" key="1">
    <source>
        <dbReference type="EMBL" id="MBA0620593.1"/>
    </source>
</evidence>